<keyword evidence="3" id="KW-1185">Reference proteome</keyword>
<evidence type="ECO:0000256" key="1">
    <source>
        <dbReference type="SAM" id="MobiDB-lite"/>
    </source>
</evidence>
<protein>
    <submittedName>
        <fullName evidence="2">Uncharacterized protein</fullName>
    </submittedName>
</protein>
<proteinExistence type="predicted"/>
<dbReference type="EMBL" id="JBAHYK010000122">
    <property type="protein sequence ID" value="KAL0578050.1"/>
    <property type="molecule type" value="Genomic_DNA"/>
</dbReference>
<evidence type="ECO:0000313" key="2">
    <source>
        <dbReference type="EMBL" id="KAL0578050.1"/>
    </source>
</evidence>
<dbReference type="Proteomes" id="UP001465976">
    <property type="component" value="Unassembled WGS sequence"/>
</dbReference>
<organism evidence="2 3">
    <name type="scientific">Marasmius crinis-equi</name>
    <dbReference type="NCBI Taxonomy" id="585013"/>
    <lineage>
        <taxon>Eukaryota</taxon>
        <taxon>Fungi</taxon>
        <taxon>Dikarya</taxon>
        <taxon>Basidiomycota</taxon>
        <taxon>Agaricomycotina</taxon>
        <taxon>Agaricomycetes</taxon>
        <taxon>Agaricomycetidae</taxon>
        <taxon>Agaricales</taxon>
        <taxon>Marasmiineae</taxon>
        <taxon>Marasmiaceae</taxon>
        <taxon>Marasmius</taxon>
    </lineage>
</organism>
<gene>
    <name evidence="2" type="ORF">V5O48_003956</name>
</gene>
<reference evidence="2 3" key="1">
    <citation type="submission" date="2024-02" db="EMBL/GenBank/DDBJ databases">
        <title>A draft genome for the cacao thread blight pathogen Marasmius crinis-equi.</title>
        <authorList>
            <person name="Cohen S.P."/>
            <person name="Baruah I.K."/>
            <person name="Amoako-Attah I."/>
            <person name="Bukari Y."/>
            <person name="Meinhardt L.W."/>
            <person name="Bailey B.A."/>
        </authorList>
    </citation>
    <scope>NUCLEOTIDE SEQUENCE [LARGE SCALE GENOMIC DNA]</scope>
    <source>
        <strain evidence="2 3">GH-76</strain>
    </source>
</reference>
<feature type="region of interest" description="Disordered" evidence="1">
    <location>
        <begin position="59"/>
        <end position="80"/>
    </location>
</feature>
<evidence type="ECO:0000313" key="3">
    <source>
        <dbReference type="Proteomes" id="UP001465976"/>
    </source>
</evidence>
<sequence>MTRPKLYHTKEQRYEANRRKAKRFYDKNRTKILDAKKSTRMAELEELRRQELLARKKREERELRKKAKTAVPSPRSHGSEPFKSALQALLSRLDVVKKRFDRHFETTPAPIFFEELYDKTIKWSFMTAKNEFLRGQILSPLEIARRPFQSCLKAVQTLDEKCLALYQEHFRGPDATAQRFLDVYREIERADSIIQEMEILWRENLLVRQHQLHDLIYQNDYKC</sequence>
<comment type="caution">
    <text evidence="2">The sequence shown here is derived from an EMBL/GenBank/DDBJ whole genome shotgun (WGS) entry which is preliminary data.</text>
</comment>
<accession>A0ABR3FRI3</accession>
<name>A0ABR3FRI3_9AGAR</name>